<dbReference type="RefSeq" id="WP_157165605.1">
    <property type="nucleotide sequence ID" value="NZ_WPNZ01000006.1"/>
</dbReference>
<reference evidence="1 2" key="1">
    <citation type="submission" date="2019-11" db="EMBL/GenBank/DDBJ databases">
        <title>Streptomyces typhae sp. nov., a novel endophytic actinomycete isolated from the root of cattail pollen (Typha angustifolia L.).</title>
        <authorList>
            <person name="Peng C."/>
        </authorList>
    </citation>
    <scope>NUCLEOTIDE SEQUENCE [LARGE SCALE GENOMIC DNA]</scope>
    <source>
        <strain evidence="2">p1417</strain>
    </source>
</reference>
<gene>
    <name evidence="1" type="ORF">GPA10_12535</name>
</gene>
<sequence>MPRPQGFTYEQRADGTVVITHGSRRAATLRGARAAEFVAQAESGDAQLAMARWTANYRRGNERTAKAHPRNG</sequence>
<evidence type="ECO:0000313" key="1">
    <source>
        <dbReference type="EMBL" id="MVO85557.1"/>
    </source>
</evidence>
<name>A0A6L6WV21_9ACTN</name>
<proteinExistence type="predicted"/>
<comment type="caution">
    <text evidence="1">The sequence shown here is derived from an EMBL/GenBank/DDBJ whole genome shotgun (WGS) entry which is preliminary data.</text>
</comment>
<organism evidence="1 2">
    <name type="scientific">Streptomyces typhae</name>
    <dbReference type="NCBI Taxonomy" id="2681492"/>
    <lineage>
        <taxon>Bacteria</taxon>
        <taxon>Bacillati</taxon>
        <taxon>Actinomycetota</taxon>
        <taxon>Actinomycetes</taxon>
        <taxon>Kitasatosporales</taxon>
        <taxon>Streptomycetaceae</taxon>
        <taxon>Streptomyces</taxon>
    </lineage>
</organism>
<dbReference type="EMBL" id="WPNZ01000006">
    <property type="protein sequence ID" value="MVO85557.1"/>
    <property type="molecule type" value="Genomic_DNA"/>
</dbReference>
<dbReference type="AlphaFoldDB" id="A0A6L6WV21"/>
<protein>
    <submittedName>
        <fullName evidence="1">Uncharacterized protein</fullName>
    </submittedName>
</protein>
<dbReference type="Proteomes" id="UP000483802">
    <property type="component" value="Unassembled WGS sequence"/>
</dbReference>
<keyword evidence="2" id="KW-1185">Reference proteome</keyword>
<evidence type="ECO:0000313" key="2">
    <source>
        <dbReference type="Proteomes" id="UP000483802"/>
    </source>
</evidence>
<accession>A0A6L6WV21</accession>